<comment type="cofactor">
    <cofactor evidence="1">
        <name>FMN</name>
        <dbReference type="ChEBI" id="CHEBI:58210"/>
    </cofactor>
</comment>
<feature type="domain" description="NADH:flavin oxidoreductase/NADH oxidase N-terminal" evidence="6">
    <location>
        <begin position="4"/>
        <end position="337"/>
    </location>
</feature>
<sequence>MSRLFSPWRLRGVELKNRIVVSPMCQYMAQDGVAGEWHRVHLGSRAVGGAGMVIVEATAVSPEGRISPGDLGLWNEAQEEALRPIVAFMRSQGAVPGIQIAHAGRKASTAPPFRGGSFLSPGEGGWPILAPSALAFGSGGSPREMSEAEIGRVRESFVGAARRALSAGFDYLEIHMAHGYLLHSFLSPLSNRRTDSYGGSLDARMRFPLEVLDAVRKVWPEERPLGVRISAVDWVDGGWDLESSLVLARKLKERGVDLVDCSSGGIVPHAAIPVAPGYQTAFSERLRKEVGVATLAVGMITDPAQAEHILVTGQADGVALAREMLRDPYWPLHAANRLGVEFPWPAPYARARS</sequence>
<dbReference type="GO" id="GO:0003959">
    <property type="term" value="F:NADPH dehydrogenase activity"/>
    <property type="evidence" value="ECO:0007669"/>
    <property type="project" value="InterPro"/>
</dbReference>
<evidence type="ECO:0000256" key="3">
    <source>
        <dbReference type="ARBA" id="ARBA00022643"/>
    </source>
</evidence>
<dbReference type="GO" id="GO:0050661">
    <property type="term" value="F:NADP binding"/>
    <property type="evidence" value="ECO:0007669"/>
    <property type="project" value="InterPro"/>
</dbReference>
<dbReference type="InterPro" id="IPR001155">
    <property type="entry name" value="OxRdtase_FMN_N"/>
</dbReference>
<evidence type="ECO:0000256" key="5">
    <source>
        <dbReference type="ARBA" id="ARBA00023002"/>
    </source>
</evidence>
<gene>
    <name evidence="7" type="ORF">UBAL3_92050096</name>
</gene>
<keyword evidence="2" id="KW-0285">Flavoprotein</keyword>
<evidence type="ECO:0000313" key="8">
    <source>
        <dbReference type="Proteomes" id="UP000009374"/>
    </source>
</evidence>
<dbReference type="Proteomes" id="UP000009374">
    <property type="component" value="Unassembled WGS sequence"/>
</dbReference>
<name>C6HXH2_9BACT</name>
<dbReference type="SUPFAM" id="SSF51395">
    <property type="entry name" value="FMN-linked oxidoreductases"/>
    <property type="match status" value="1"/>
</dbReference>
<proteinExistence type="predicted"/>
<accession>C6HXH2</accession>
<reference evidence="7 8" key="1">
    <citation type="journal article" date="2009" name="Appl. Environ. Microbiol.">
        <title>Community genomic and proteomic analyses of chemoautotrophic iron-oxidizing "Leptospirillum rubarum" (Group II) and "Leptospirillum ferrodiazotrophum" (Group III) bacteria in acid mine drainage biofilms.</title>
        <authorList>
            <person name="Goltsman D.S."/>
            <person name="Denef V.J."/>
            <person name="Singer S.W."/>
            <person name="VerBerkmoes N.C."/>
            <person name="Lefsrud M."/>
            <person name="Mueller R.S."/>
            <person name="Dick G.J."/>
            <person name="Sun C.L."/>
            <person name="Wheeler K.E."/>
            <person name="Zemla A."/>
            <person name="Baker B.J."/>
            <person name="Hauser L."/>
            <person name="Land M."/>
            <person name="Shah M.B."/>
            <person name="Thelen M.P."/>
            <person name="Hettich R.L."/>
            <person name="Banfield J.F."/>
        </authorList>
    </citation>
    <scope>NUCLEOTIDE SEQUENCE [LARGE SCALE GENOMIC DNA]</scope>
</reference>
<organism evidence="7 8">
    <name type="scientific">Leptospirillum ferrodiazotrophum</name>
    <dbReference type="NCBI Taxonomy" id="412449"/>
    <lineage>
        <taxon>Bacteria</taxon>
        <taxon>Pseudomonadati</taxon>
        <taxon>Nitrospirota</taxon>
        <taxon>Nitrospiria</taxon>
        <taxon>Nitrospirales</taxon>
        <taxon>Nitrospiraceae</taxon>
        <taxon>Leptospirillum</taxon>
    </lineage>
</organism>
<dbReference type="InterPro" id="IPR044152">
    <property type="entry name" value="YqjM-like"/>
</dbReference>
<dbReference type="InterPro" id="IPR013785">
    <property type="entry name" value="Aldolase_TIM"/>
</dbReference>
<keyword evidence="4" id="KW-0521">NADP</keyword>
<dbReference type="EMBL" id="GG693873">
    <property type="protein sequence ID" value="EES52724.1"/>
    <property type="molecule type" value="Genomic_DNA"/>
</dbReference>
<dbReference type="CDD" id="cd02932">
    <property type="entry name" value="OYE_YqiM_FMN"/>
    <property type="match status" value="1"/>
</dbReference>
<keyword evidence="5" id="KW-0560">Oxidoreductase</keyword>
<dbReference type="Gene3D" id="3.20.20.70">
    <property type="entry name" value="Aldolase class I"/>
    <property type="match status" value="1"/>
</dbReference>
<evidence type="ECO:0000256" key="1">
    <source>
        <dbReference type="ARBA" id="ARBA00001917"/>
    </source>
</evidence>
<dbReference type="PANTHER" id="PTHR43303">
    <property type="entry name" value="NADPH DEHYDROGENASE C23G7.10C-RELATED"/>
    <property type="match status" value="1"/>
</dbReference>
<evidence type="ECO:0000256" key="2">
    <source>
        <dbReference type="ARBA" id="ARBA00022630"/>
    </source>
</evidence>
<evidence type="ECO:0000259" key="6">
    <source>
        <dbReference type="Pfam" id="PF00724"/>
    </source>
</evidence>
<keyword evidence="8" id="KW-1185">Reference proteome</keyword>
<dbReference type="Pfam" id="PF00724">
    <property type="entry name" value="Oxidored_FMN"/>
    <property type="match status" value="1"/>
</dbReference>
<evidence type="ECO:0000256" key="4">
    <source>
        <dbReference type="ARBA" id="ARBA00022857"/>
    </source>
</evidence>
<evidence type="ECO:0000313" key="7">
    <source>
        <dbReference type="EMBL" id="EES52724.1"/>
    </source>
</evidence>
<dbReference type="GO" id="GO:0010181">
    <property type="term" value="F:FMN binding"/>
    <property type="evidence" value="ECO:0007669"/>
    <property type="project" value="InterPro"/>
</dbReference>
<dbReference type="PANTHER" id="PTHR43303:SF4">
    <property type="entry name" value="NADPH DEHYDROGENASE C23G7.10C-RELATED"/>
    <property type="match status" value="1"/>
</dbReference>
<protein>
    <submittedName>
        <fullName evidence="7">NADH:flavin oxidoreductase/NADH oxidase</fullName>
    </submittedName>
</protein>
<dbReference type="AlphaFoldDB" id="C6HXH2"/>
<keyword evidence="3" id="KW-0288">FMN</keyword>